<gene>
    <name evidence="2" type="ORF">IB75_10925</name>
</gene>
<feature type="transmembrane region" description="Helical" evidence="1">
    <location>
        <begin position="20"/>
        <end position="39"/>
    </location>
</feature>
<sequence length="169" mass="18511">MNYGYGDDTHKMLGVWSVSILAPVVAGMGISDFVSYTSIKDDGRVWGRRAFNSNTLTLAEHIGDGQYLSITSVNESEYMMAIYRFRGLNRIVGLTLIFNNSKDGGDAVSDILDHGLLFLGNRNANSSDVSTKSAHQEKDDSAELDAIYAEMKRSMDIGAINKALDAVKF</sequence>
<evidence type="ECO:0000313" key="3">
    <source>
        <dbReference type="Proteomes" id="UP000028839"/>
    </source>
</evidence>
<evidence type="ECO:0000256" key="1">
    <source>
        <dbReference type="SAM" id="Phobius"/>
    </source>
</evidence>
<dbReference type="HOGENOM" id="CLU_1576843_0_0_6"/>
<protein>
    <submittedName>
        <fullName evidence="2">Uncharacterized protein</fullName>
    </submittedName>
</protein>
<evidence type="ECO:0000313" key="2">
    <source>
        <dbReference type="EMBL" id="KFI19113.1"/>
    </source>
</evidence>
<name>A0A0E2Z0F4_9GAMM</name>
<proteinExistence type="predicted"/>
<dbReference type="EMBL" id="JPGN01000063">
    <property type="protein sequence ID" value="KFI19113.1"/>
    <property type="molecule type" value="Genomic_DNA"/>
</dbReference>
<accession>A0A0E2Z0F4</accession>
<comment type="caution">
    <text evidence="2">The sequence shown here is derived from an EMBL/GenBank/DDBJ whole genome shotgun (WGS) entry which is preliminary data.</text>
</comment>
<keyword evidence="1" id="KW-0472">Membrane</keyword>
<organism evidence="2 3">
    <name type="scientific">Nitrosococcus oceani C-27</name>
    <dbReference type="NCBI Taxonomy" id="314279"/>
    <lineage>
        <taxon>Bacteria</taxon>
        <taxon>Pseudomonadati</taxon>
        <taxon>Pseudomonadota</taxon>
        <taxon>Gammaproteobacteria</taxon>
        <taxon>Chromatiales</taxon>
        <taxon>Chromatiaceae</taxon>
        <taxon>Nitrosococcus</taxon>
    </lineage>
</organism>
<reference evidence="2 3" key="1">
    <citation type="submission" date="2014-07" db="EMBL/GenBank/DDBJ databases">
        <title>Comparative analysis of Nitrosococcus oceani genome inventories of strains from Pacific and Atlantic gyres.</title>
        <authorList>
            <person name="Lim C.K."/>
            <person name="Wang L."/>
            <person name="Sayavedra-Soto L.A."/>
            <person name="Klotz M.G."/>
        </authorList>
    </citation>
    <scope>NUCLEOTIDE SEQUENCE [LARGE SCALE GENOMIC DNA]</scope>
    <source>
        <strain evidence="2 3">C-27</strain>
    </source>
</reference>
<keyword evidence="1" id="KW-1133">Transmembrane helix</keyword>
<dbReference type="AlphaFoldDB" id="A0A0E2Z0F4"/>
<dbReference type="Proteomes" id="UP000028839">
    <property type="component" value="Unassembled WGS sequence"/>
</dbReference>
<keyword evidence="1" id="KW-0812">Transmembrane</keyword>